<dbReference type="GO" id="GO:0004674">
    <property type="term" value="F:protein serine/threonine kinase activity"/>
    <property type="evidence" value="ECO:0007669"/>
    <property type="project" value="UniProtKB-KW"/>
</dbReference>
<reference evidence="6 7" key="1">
    <citation type="submission" date="2019-06" db="EMBL/GenBank/DDBJ databases">
        <authorList>
            <person name="Livingstone P."/>
            <person name="Whitworth D."/>
        </authorList>
    </citation>
    <scope>NUCLEOTIDE SEQUENCE [LARGE SCALE GENOMIC DNA]</scope>
    <source>
        <strain evidence="6 7">AM401</strain>
    </source>
</reference>
<keyword evidence="2" id="KW-0547">Nucleotide-binding</keyword>
<dbReference type="AlphaFoldDB" id="A0A540WNV7"/>
<evidence type="ECO:0000313" key="7">
    <source>
        <dbReference type="Proteomes" id="UP000315369"/>
    </source>
</evidence>
<dbReference type="Proteomes" id="UP000315369">
    <property type="component" value="Unassembled WGS sequence"/>
</dbReference>
<gene>
    <name evidence="6" type="ORF">FJV41_38135</name>
</gene>
<dbReference type="GO" id="GO:0005524">
    <property type="term" value="F:ATP binding"/>
    <property type="evidence" value="ECO:0007669"/>
    <property type="project" value="UniProtKB-KW"/>
</dbReference>
<protein>
    <submittedName>
        <fullName evidence="6">Serine/threonine protein kinase</fullName>
    </submittedName>
</protein>
<feature type="domain" description="Protein kinase" evidence="5">
    <location>
        <begin position="1"/>
        <end position="295"/>
    </location>
</feature>
<dbReference type="CDD" id="cd14014">
    <property type="entry name" value="STKc_PknB_like"/>
    <property type="match status" value="1"/>
</dbReference>
<keyword evidence="3 6" id="KW-0418">Kinase</keyword>
<keyword evidence="6" id="KW-0723">Serine/threonine-protein kinase</keyword>
<sequence>MPSGEVLLLAHRFAMDEPHPGLCLVRRLPNPSTFMGRKRLAEEIQLAFLLHHPSIAQVHLAKIHLRRVHVVMEYVDGPSVDTLVSAAVVRGKPVSEAFALYVGAELADALHHAHSLKGDGGKPLGIIHRDVNPRNVFVGPHGEVKLSNFGAAYSLVIGREESPASLVRGDVAYSSPEYLERVPLTPRSDVFSLGVLLTELLTGRHLFALDVAVRAPQGVTPLRTEYTPSLPLEQMRVLLSSFGPDDVEQAVGAVAPDIRALLHTALRVAPGERFATAADMGEALRAALTKRHPGYGRHEAAAEAARVVAEGGCARDQVEFGESGLYPEGLDEHELKALAKVTPASS</sequence>
<dbReference type="PANTHER" id="PTHR43289">
    <property type="entry name" value="MITOGEN-ACTIVATED PROTEIN KINASE KINASE KINASE 20-RELATED"/>
    <property type="match status" value="1"/>
</dbReference>
<dbReference type="PROSITE" id="PS50011">
    <property type="entry name" value="PROTEIN_KINASE_DOM"/>
    <property type="match status" value="1"/>
</dbReference>
<dbReference type="Gene3D" id="1.10.510.10">
    <property type="entry name" value="Transferase(Phosphotransferase) domain 1"/>
    <property type="match status" value="1"/>
</dbReference>
<proteinExistence type="predicted"/>
<evidence type="ECO:0000259" key="5">
    <source>
        <dbReference type="PROSITE" id="PS50011"/>
    </source>
</evidence>
<evidence type="ECO:0000256" key="3">
    <source>
        <dbReference type="ARBA" id="ARBA00022777"/>
    </source>
</evidence>
<dbReference type="Pfam" id="PF00069">
    <property type="entry name" value="Pkinase"/>
    <property type="match status" value="1"/>
</dbReference>
<keyword evidence="4" id="KW-0067">ATP-binding</keyword>
<dbReference type="PANTHER" id="PTHR43289:SF6">
    <property type="entry name" value="SERINE_THREONINE-PROTEIN KINASE NEKL-3"/>
    <property type="match status" value="1"/>
</dbReference>
<evidence type="ECO:0000256" key="1">
    <source>
        <dbReference type="ARBA" id="ARBA00022679"/>
    </source>
</evidence>
<accession>A0A540WNV7</accession>
<evidence type="ECO:0000256" key="2">
    <source>
        <dbReference type="ARBA" id="ARBA00022741"/>
    </source>
</evidence>
<dbReference type="SUPFAM" id="SSF56112">
    <property type="entry name" value="Protein kinase-like (PK-like)"/>
    <property type="match status" value="1"/>
</dbReference>
<evidence type="ECO:0000313" key="6">
    <source>
        <dbReference type="EMBL" id="TQF10703.1"/>
    </source>
</evidence>
<keyword evidence="1" id="KW-0808">Transferase</keyword>
<dbReference type="InterPro" id="IPR000719">
    <property type="entry name" value="Prot_kinase_dom"/>
</dbReference>
<dbReference type="EMBL" id="VIFM01000235">
    <property type="protein sequence ID" value="TQF10703.1"/>
    <property type="molecule type" value="Genomic_DNA"/>
</dbReference>
<name>A0A540WNV7_9BACT</name>
<comment type="caution">
    <text evidence="6">The sequence shown here is derived from an EMBL/GenBank/DDBJ whole genome shotgun (WGS) entry which is preliminary data.</text>
</comment>
<dbReference type="OrthoDB" id="5521996at2"/>
<organism evidence="6 7">
    <name type="scientific">Myxococcus llanfairpwllgwyngyllgogerychwyrndrobwllllantysiliogogogochensis</name>
    <dbReference type="NCBI Taxonomy" id="2590453"/>
    <lineage>
        <taxon>Bacteria</taxon>
        <taxon>Pseudomonadati</taxon>
        <taxon>Myxococcota</taxon>
        <taxon>Myxococcia</taxon>
        <taxon>Myxococcales</taxon>
        <taxon>Cystobacterineae</taxon>
        <taxon>Myxococcaceae</taxon>
        <taxon>Myxococcus</taxon>
    </lineage>
</organism>
<evidence type="ECO:0000256" key="4">
    <source>
        <dbReference type="ARBA" id="ARBA00022840"/>
    </source>
</evidence>
<keyword evidence="7" id="KW-1185">Reference proteome</keyword>
<dbReference type="InterPro" id="IPR011009">
    <property type="entry name" value="Kinase-like_dom_sf"/>
</dbReference>